<accession>A0ABW7IJI0</accession>
<gene>
    <name evidence="4" type="ORF">ACGRH2_15335</name>
</gene>
<keyword evidence="5" id="KW-1185">Reference proteome</keyword>
<keyword evidence="1" id="KW-1133">Transmembrane helix</keyword>
<evidence type="ECO:0000259" key="2">
    <source>
        <dbReference type="Pfam" id="PF14400"/>
    </source>
</evidence>
<organism evidence="4 5">
    <name type="scientific">Vibrio barjaei</name>
    <dbReference type="NCBI Taxonomy" id="1676683"/>
    <lineage>
        <taxon>Bacteria</taxon>
        <taxon>Pseudomonadati</taxon>
        <taxon>Pseudomonadota</taxon>
        <taxon>Gammaproteobacteria</taxon>
        <taxon>Vibrionales</taxon>
        <taxon>Vibrionaceae</taxon>
        <taxon>Vibrio</taxon>
    </lineage>
</organism>
<sequence length="501" mass="54979">MTSRIPFYLSVGLLIAAGIALSVIRHETYGVPWTPGETRQVWDIEARVEFNAIGKPAKVSLAAPYTQEGFTLIGESASSPGYGVSYVDSDAGRRAEWSIRQAQGPQTIYYKTQFLVDDQALANSTPPTEEVIKPTFDGPEEAAAIALVERANSRSSDNITFTRELIKALNDGDSQNSALILNNMTKLQAASKLLAYAEVPSKVVGVIELEDGRRRQSSQQMLQVWDGKKWQIFSPETTEGKKQQNLLVWDESNVSLLDVVGGKDSKVHFTMISQEVSPQEATNSKVDADGLLNFSIHSLPLEEQAMFKTIMLIPIGALIVVFLRILIGLKTSGTFMPVLIAVAFVQTQLVTGIVGFLLIVGTGLVIRSYLSKLNLLLVARISAVIITVILIISVFTVVAFKIGLTEGLSITFFPMIILSWTIERMSILWEEEGAKEVVLQGGGSLLTAVLVYLAMTNPYVQHLTFNFIGLQLVILGGILMLGTYTGYRLTELRRFKPLTED</sequence>
<feature type="transmembrane region" description="Helical" evidence="1">
    <location>
        <begin position="6"/>
        <end position="24"/>
    </location>
</feature>
<comment type="caution">
    <text evidence="4">The sequence shown here is derived from an EMBL/GenBank/DDBJ whole genome shotgun (WGS) entry which is preliminary data.</text>
</comment>
<feature type="transmembrane region" description="Helical" evidence="1">
    <location>
        <begin position="339"/>
        <end position="365"/>
    </location>
</feature>
<feature type="transmembrane region" description="Helical" evidence="1">
    <location>
        <begin position="467"/>
        <end position="487"/>
    </location>
</feature>
<dbReference type="Pfam" id="PF14400">
    <property type="entry name" value="Transglut_i_TM"/>
    <property type="match status" value="1"/>
</dbReference>
<dbReference type="InterPro" id="IPR025838">
    <property type="entry name" value="Transglut_i_TM"/>
</dbReference>
<feature type="transmembrane region" description="Helical" evidence="1">
    <location>
        <begin position="305"/>
        <end position="327"/>
    </location>
</feature>
<evidence type="ECO:0000313" key="5">
    <source>
        <dbReference type="Proteomes" id="UP001607125"/>
    </source>
</evidence>
<evidence type="ECO:0000259" key="3">
    <source>
        <dbReference type="Pfam" id="PF14402"/>
    </source>
</evidence>
<feature type="domain" description="Inactive transglutaminase fused to 7 transmembrane helices" evidence="2">
    <location>
        <begin position="25"/>
        <end position="183"/>
    </location>
</feature>
<feature type="transmembrane region" description="Helical" evidence="1">
    <location>
        <begin position="377"/>
        <end position="402"/>
    </location>
</feature>
<feature type="transmembrane region" description="Helical" evidence="1">
    <location>
        <begin position="437"/>
        <end position="455"/>
    </location>
</feature>
<evidence type="ECO:0000256" key="1">
    <source>
        <dbReference type="SAM" id="Phobius"/>
    </source>
</evidence>
<feature type="domain" description="7 transmembrane helices usually fused to an inactive transglutaminase" evidence="3">
    <location>
        <begin position="255"/>
        <end position="498"/>
    </location>
</feature>
<proteinExistence type="predicted"/>
<dbReference type="EMBL" id="JBIHSF010000008">
    <property type="protein sequence ID" value="MFH0261779.1"/>
    <property type="molecule type" value="Genomic_DNA"/>
</dbReference>
<dbReference type="RefSeq" id="WP_063605601.1">
    <property type="nucleotide sequence ID" value="NZ_JAPQMW010000002.1"/>
</dbReference>
<dbReference type="Proteomes" id="UP001607125">
    <property type="component" value="Unassembled WGS sequence"/>
</dbReference>
<dbReference type="Pfam" id="PF14402">
    <property type="entry name" value="7TM_transglut"/>
    <property type="match status" value="1"/>
</dbReference>
<dbReference type="InterPro" id="IPR025840">
    <property type="entry name" value="7TM_transglut"/>
</dbReference>
<name>A0ABW7IJI0_9VIBR</name>
<evidence type="ECO:0000313" key="4">
    <source>
        <dbReference type="EMBL" id="MFH0261779.1"/>
    </source>
</evidence>
<feature type="transmembrane region" description="Helical" evidence="1">
    <location>
        <begin position="408"/>
        <end position="425"/>
    </location>
</feature>
<protein>
    <submittedName>
        <fullName evidence="4">Inactive transglutaminase family protein</fullName>
    </submittedName>
</protein>
<keyword evidence="1" id="KW-0472">Membrane</keyword>
<keyword evidence="1" id="KW-0812">Transmembrane</keyword>
<reference evidence="4 5" key="1">
    <citation type="submission" date="2024-10" db="EMBL/GenBank/DDBJ databases">
        <authorList>
            <person name="Yibar A."/>
            <person name="Saticioglu I.B."/>
            <person name="Duman M."/>
            <person name="Ajmi N."/>
            <person name="Gurler F."/>
            <person name="Ay H."/>
            <person name="Onuk E."/>
            <person name="Guler S."/>
            <person name="Romalde J.L."/>
        </authorList>
    </citation>
    <scope>NUCLEOTIDE SEQUENCE [LARGE SCALE GENOMIC DNA]</scope>
    <source>
        <strain evidence="4 5">1-TCBS-B</strain>
    </source>
</reference>